<accession>A0A4D9ELK0</accession>
<dbReference type="AlphaFoldDB" id="A0A4D9ELK0"/>
<organism evidence="2 3">
    <name type="scientific">Platysternon megacephalum</name>
    <name type="common">big-headed turtle</name>
    <dbReference type="NCBI Taxonomy" id="55544"/>
    <lineage>
        <taxon>Eukaryota</taxon>
        <taxon>Metazoa</taxon>
        <taxon>Chordata</taxon>
        <taxon>Craniata</taxon>
        <taxon>Vertebrata</taxon>
        <taxon>Euteleostomi</taxon>
        <taxon>Archelosauria</taxon>
        <taxon>Testudinata</taxon>
        <taxon>Testudines</taxon>
        <taxon>Cryptodira</taxon>
        <taxon>Durocryptodira</taxon>
        <taxon>Testudinoidea</taxon>
        <taxon>Platysternidae</taxon>
        <taxon>Platysternon</taxon>
    </lineage>
</organism>
<keyword evidence="1" id="KW-0472">Membrane</keyword>
<evidence type="ECO:0000313" key="3">
    <source>
        <dbReference type="Proteomes" id="UP000297703"/>
    </source>
</evidence>
<dbReference type="EMBL" id="QXTE01000059">
    <property type="protein sequence ID" value="TFK08993.1"/>
    <property type="molecule type" value="Genomic_DNA"/>
</dbReference>
<keyword evidence="1" id="KW-0812">Transmembrane</keyword>
<keyword evidence="1" id="KW-1133">Transmembrane helix</keyword>
<feature type="transmembrane region" description="Helical" evidence="1">
    <location>
        <begin position="80"/>
        <end position="100"/>
    </location>
</feature>
<keyword evidence="3" id="KW-1185">Reference proteome</keyword>
<reference evidence="2 3" key="2">
    <citation type="submission" date="2019-04" db="EMBL/GenBank/DDBJ databases">
        <title>The genome sequence of big-headed turtle.</title>
        <authorList>
            <person name="Gong S."/>
        </authorList>
    </citation>
    <scope>NUCLEOTIDE SEQUENCE [LARGE SCALE GENOMIC DNA]</scope>
    <source>
        <strain evidence="2">DO16091913</strain>
        <tissue evidence="2">Muscle</tissue>
    </source>
</reference>
<evidence type="ECO:0000256" key="1">
    <source>
        <dbReference type="SAM" id="Phobius"/>
    </source>
</evidence>
<comment type="caution">
    <text evidence="2">The sequence shown here is derived from an EMBL/GenBank/DDBJ whole genome shotgun (WGS) entry which is preliminary data.</text>
</comment>
<sequence length="123" mass="14036">MTVDILAEVSLNGFLKRHNTHTCPEASTSTFVTLNSHFTSGFRRTGECSLNKYKLRIAFLKRPKGVRHPNPIGFQPKRTVFSLSGLIQIWLICIICLLAWGSGRHHWTICDQMRYHATACIKH</sequence>
<gene>
    <name evidence="2" type="ORF">DR999_PMT08005</name>
</gene>
<reference evidence="2 3" key="1">
    <citation type="submission" date="2019-04" db="EMBL/GenBank/DDBJ databases">
        <title>Draft genome of the big-headed turtle Platysternon megacephalum.</title>
        <authorList>
            <person name="Gong S."/>
        </authorList>
    </citation>
    <scope>NUCLEOTIDE SEQUENCE [LARGE SCALE GENOMIC DNA]</scope>
    <source>
        <strain evidence="2">DO16091913</strain>
        <tissue evidence="2">Muscle</tissue>
    </source>
</reference>
<name>A0A4D9ELK0_9SAUR</name>
<dbReference type="Proteomes" id="UP000297703">
    <property type="component" value="Unassembled WGS sequence"/>
</dbReference>
<protein>
    <submittedName>
        <fullName evidence="2">Ficolin-1-like</fullName>
    </submittedName>
</protein>
<proteinExistence type="predicted"/>
<evidence type="ECO:0000313" key="2">
    <source>
        <dbReference type="EMBL" id="TFK08993.1"/>
    </source>
</evidence>